<dbReference type="NCBIfam" id="TIGR00125">
    <property type="entry name" value="cyt_tran_rel"/>
    <property type="match status" value="1"/>
</dbReference>
<dbReference type="GO" id="GO:0004595">
    <property type="term" value="F:pantetheine-phosphate adenylyltransferase activity"/>
    <property type="evidence" value="ECO:0007669"/>
    <property type="project" value="UniProtKB-EC"/>
</dbReference>
<evidence type="ECO:0000256" key="2">
    <source>
        <dbReference type="ARBA" id="ARBA00013868"/>
    </source>
</evidence>
<dbReference type="EMBL" id="VSSQ01002627">
    <property type="protein sequence ID" value="MPM16518.1"/>
    <property type="molecule type" value="Genomic_DNA"/>
</dbReference>
<dbReference type="InterPro" id="IPR004821">
    <property type="entry name" value="Cyt_trans-like"/>
</dbReference>
<proteinExistence type="inferred from homology"/>
<dbReference type="NCBIfam" id="TIGR01510">
    <property type="entry name" value="coaD_prev_kdtB"/>
    <property type="match status" value="1"/>
</dbReference>
<evidence type="ECO:0000256" key="4">
    <source>
        <dbReference type="ARBA" id="ARBA00022679"/>
    </source>
</evidence>
<evidence type="ECO:0000313" key="12">
    <source>
        <dbReference type="EMBL" id="MPM16518.1"/>
    </source>
</evidence>
<sequence>MKLAICAGSFNPVTLGHVDLFERAAEMFREVVVLLVYNSAKQFDVPAEIRLELLKKATAHIPNVRVEAHTGLLINYALAHQNAVIVKGLRTEADFASEMAMAHVNCAASGGFVNTVFIPTRPELTFVSSTIAREFAAYGGDLSKLVPECVREEVAKLYYKGEWPK</sequence>
<evidence type="ECO:0000259" key="11">
    <source>
        <dbReference type="Pfam" id="PF01467"/>
    </source>
</evidence>
<evidence type="ECO:0000256" key="1">
    <source>
        <dbReference type="ARBA" id="ARBA00012392"/>
    </source>
</evidence>
<evidence type="ECO:0000256" key="5">
    <source>
        <dbReference type="ARBA" id="ARBA00022695"/>
    </source>
</evidence>
<dbReference type="Pfam" id="PF01467">
    <property type="entry name" value="CTP_transf_like"/>
    <property type="match status" value="1"/>
</dbReference>
<dbReference type="HAMAP" id="MF_00151">
    <property type="entry name" value="PPAT_bact"/>
    <property type="match status" value="1"/>
</dbReference>
<dbReference type="EC" id="2.7.7.3" evidence="1"/>
<dbReference type="Gene3D" id="3.40.50.620">
    <property type="entry name" value="HUPs"/>
    <property type="match status" value="1"/>
</dbReference>
<evidence type="ECO:0000256" key="7">
    <source>
        <dbReference type="ARBA" id="ARBA00022840"/>
    </source>
</evidence>
<dbReference type="InterPro" id="IPR001980">
    <property type="entry name" value="PPAT"/>
</dbReference>
<dbReference type="InterPro" id="IPR014729">
    <property type="entry name" value="Rossmann-like_a/b/a_fold"/>
</dbReference>
<dbReference type="PANTHER" id="PTHR21342">
    <property type="entry name" value="PHOSPHOPANTETHEINE ADENYLYLTRANSFERASE"/>
    <property type="match status" value="1"/>
</dbReference>
<comment type="catalytic activity">
    <reaction evidence="10">
        <text>(R)-4'-phosphopantetheine + ATP + H(+) = 3'-dephospho-CoA + diphosphate</text>
        <dbReference type="Rhea" id="RHEA:19801"/>
        <dbReference type="ChEBI" id="CHEBI:15378"/>
        <dbReference type="ChEBI" id="CHEBI:30616"/>
        <dbReference type="ChEBI" id="CHEBI:33019"/>
        <dbReference type="ChEBI" id="CHEBI:57328"/>
        <dbReference type="ChEBI" id="CHEBI:61723"/>
        <dbReference type="EC" id="2.7.7.3"/>
    </reaction>
</comment>
<name>A0A644XL88_9ZZZZ</name>
<reference evidence="12" key="1">
    <citation type="submission" date="2019-08" db="EMBL/GenBank/DDBJ databases">
        <authorList>
            <person name="Kucharzyk K."/>
            <person name="Murdoch R.W."/>
            <person name="Higgins S."/>
            <person name="Loffler F."/>
        </authorList>
    </citation>
    <scope>NUCLEOTIDE SEQUENCE</scope>
</reference>
<evidence type="ECO:0000256" key="3">
    <source>
        <dbReference type="ARBA" id="ARBA00022490"/>
    </source>
</evidence>
<dbReference type="PRINTS" id="PR01020">
    <property type="entry name" value="LPSBIOSNTHSS"/>
</dbReference>
<feature type="domain" description="Cytidyltransferase-like" evidence="11">
    <location>
        <begin position="5"/>
        <end position="134"/>
    </location>
</feature>
<organism evidence="12">
    <name type="scientific">bioreactor metagenome</name>
    <dbReference type="NCBI Taxonomy" id="1076179"/>
    <lineage>
        <taxon>unclassified sequences</taxon>
        <taxon>metagenomes</taxon>
        <taxon>ecological metagenomes</taxon>
    </lineage>
</organism>
<dbReference type="PANTHER" id="PTHR21342:SF1">
    <property type="entry name" value="PHOSPHOPANTETHEINE ADENYLYLTRANSFERASE"/>
    <property type="match status" value="1"/>
</dbReference>
<dbReference type="SUPFAM" id="SSF52374">
    <property type="entry name" value="Nucleotidylyl transferase"/>
    <property type="match status" value="1"/>
</dbReference>
<evidence type="ECO:0000256" key="8">
    <source>
        <dbReference type="ARBA" id="ARBA00022842"/>
    </source>
</evidence>
<dbReference type="GO" id="GO:0005524">
    <property type="term" value="F:ATP binding"/>
    <property type="evidence" value="ECO:0007669"/>
    <property type="project" value="UniProtKB-KW"/>
</dbReference>
<dbReference type="GO" id="GO:0015937">
    <property type="term" value="P:coenzyme A biosynthetic process"/>
    <property type="evidence" value="ECO:0007669"/>
    <property type="project" value="UniProtKB-KW"/>
</dbReference>
<keyword evidence="4 12" id="KW-0808">Transferase</keyword>
<dbReference type="AlphaFoldDB" id="A0A644XL88"/>
<keyword evidence="9" id="KW-0173">Coenzyme A biosynthesis</keyword>
<protein>
    <recommendedName>
        <fullName evidence="2">Phosphopantetheine adenylyltransferase</fullName>
        <ecNumber evidence="1">2.7.7.3</ecNumber>
    </recommendedName>
</protein>
<gene>
    <name evidence="12" type="primary">coaD_19</name>
    <name evidence="12" type="ORF">SDC9_62899</name>
</gene>
<accession>A0A644XL88</accession>
<comment type="caution">
    <text evidence="12">The sequence shown here is derived from an EMBL/GenBank/DDBJ whole genome shotgun (WGS) entry which is preliminary data.</text>
</comment>
<keyword evidence="3" id="KW-0963">Cytoplasm</keyword>
<keyword evidence="8" id="KW-0460">Magnesium</keyword>
<keyword evidence="7" id="KW-0067">ATP-binding</keyword>
<keyword evidence="6" id="KW-0547">Nucleotide-binding</keyword>
<evidence type="ECO:0000256" key="10">
    <source>
        <dbReference type="ARBA" id="ARBA00029346"/>
    </source>
</evidence>
<evidence type="ECO:0000256" key="9">
    <source>
        <dbReference type="ARBA" id="ARBA00022993"/>
    </source>
</evidence>
<keyword evidence="5 12" id="KW-0548">Nucleotidyltransferase</keyword>
<evidence type="ECO:0000256" key="6">
    <source>
        <dbReference type="ARBA" id="ARBA00022741"/>
    </source>
</evidence>